<dbReference type="EC" id="7.1.1.2" evidence="2"/>
<feature type="transmembrane region" description="Helical" evidence="11">
    <location>
        <begin position="35"/>
        <end position="58"/>
    </location>
</feature>
<dbReference type="GO" id="GO:0008137">
    <property type="term" value="F:NADH dehydrogenase (ubiquinone) activity"/>
    <property type="evidence" value="ECO:0007669"/>
    <property type="project" value="UniProtKB-EC"/>
</dbReference>
<keyword evidence="8" id="KW-0830">Ubiquinone</keyword>
<dbReference type="PANTHER" id="PTHR11434">
    <property type="entry name" value="NADH-UBIQUINONE OXIDOREDUCTASE SUBUNIT ND4L"/>
    <property type="match status" value="1"/>
</dbReference>
<evidence type="ECO:0000256" key="3">
    <source>
        <dbReference type="ARBA" id="ARBA00022448"/>
    </source>
</evidence>
<gene>
    <name evidence="12" type="primary">nad4L</name>
</gene>
<evidence type="ECO:0000256" key="11">
    <source>
        <dbReference type="SAM" id="Phobius"/>
    </source>
</evidence>
<geneLocation type="mitochondrion" evidence="12"/>
<reference evidence="12" key="1">
    <citation type="submission" date="2018-02" db="EMBL/GenBank/DDBJ databases">
        <title>Mitochondrial genome of the brown alga Ishige okamurae.</title>
        <authorList>
            <person name="Liu F."/>
        </authorList>
    </citation>
    <scope>NUCLEOTIDE SEQUENCE</scope>
</reference>
<organism evidence="12">
    <name type="scientific">Ishige okamurae</name>
    <dbReference type="NCBI Taxonomy" id="233772"/>
    <lineage>
        <taxon>Eukaryota</taxon>
        <taxon>Sar</taxon>
        <taxon>Stramenopiles</taxon>
        <taxon>Ochrophyta</taxon>
        <taxon>PX clade</taxon>
        <taxon>Phaeophyceae</taxon>
        <taxon>Ectocarpales</taxon>
        <taxon>Ishigeaceae</taxon>
        <taxon>Ishige</taxon>
    </lineage>
</organism>
<keyword evidence="6" id="KW-0249">Electron transport</keyword>
<protein>
    <recommendedName>
        <fullName evidence="2">NADH:ubiquinone reductase (H(+)-translocating)</fullName>
        <ecNumber evidence="2">7.1.1.2</ecNumber>
    </recommendedName>
</protein>
<dbReference type="AlphaFoldDB" id="A0A4Y5T7L0"/>
<keyword evidence="7 11" id="KW-1133">Transmembrane helix</keyword>
<dbReference type="GO" id="GO:0042773">
    <property type="term" value="P:ATP synthesis coupled electron transport"/>
    <property type="evidence" value="ECO:0007669"/>
    <property type="project" value="InterPro"/>
</dbReference>
<evidence type="ECO:0000256" key="6">
    <source>
        <dbReference type="ARBA" id="ARBA00022982"/>
    </source>
</evidence>
<keyword evidence="9 12" id="KW-0496">Mitochondrion</keyword>
<dbReference type="NCBIfam" id="NF004323">
    <property type="entry name" value="PRK05715.1-5"/>
    <property type="match status" value="1"/>
</dbReference>
<evidence type="ECO:0000256" key="2">
    <source>
        <dbReference type="ARBA" id="ARBA00012944"/>
    </source>
</evidence>
<keyword evidence="10 11" id="KW-0472">Membrane</keyword>
<dbReference type="PANTHER" id="PTHR11434:SF0">
    <property type="entry name" value="NADH-UBIQUINONE OXIDOREDUCTASE CHAIN 4L"/>
    <property type="match status" value="1"/>
</dbReference>
<evidence type="ECO:0000256" key="10">
    <source>
        <dbReference type="ARBA" id="ARBA00023136"/>
    </source>
</evidence>
<dbReference type="NCBIfam" id="NF004320">
    <property type="entry name" value="PRK05715.1-2"/>
    <property type="match status" value="1"/>
</dbReference>
<evidence type="ECO:0000256" key="7">
    <source>
        <dbReference type="ARBA" id="ARBA00022989"/>
    </source>
</evidence>
<evidence type="ECO:0000256" key="4">
    <source>
        <dbReference type="ARBA" id="ARBA00022660"/>
    </source>
</evidence>
<keyword evidence="4" id="KW-0679">Respiratory chain</keyword>
<dbReference type="Pfam" id="PF00420">
    <property type="entry name" value="Oxidored_q2"/>
    <property type="match status" value="1"/>
</dbReference>
<evidence type="ECO:0000313" key="12">
    <source>
        <dbReference type="EMBL" id="QDB64157.1"/>
    </source>
</evidence>
<dbReference type="GO" id="GO:0016651">
    <property type="term" value="F:oxidoreductase activity, acting on NAD(P)H"/>
    <property type="evidence" value="ECO:0007669"/>
    <property type="project" value="InterPro"/>
</dbReference>
<name>A0A4Y5T7L0_9PHAE</name>
<evidence type="ECO:0000256" key="9">
    <source>
        <dbReference type="ARBA" id="ARBA00023128"/>
    </source>
</evidence>
<dbReference type="InterPro" id="IPR001133">
    <property type="entry name" value="NADH_UbQ_OxRdtase_chain4L/K"/>
</dbReference>
<proteinExistence type="inferred from homology"/>
<dbReference type="InterPro" id="IPR039428">
    <property type="entry name" value="NUOK/Mnh_C1-like"/>
</dbReference>
<feature type="transmembrane region" description="Helical" evidence="11">
    <location>
        <begin position="64"/>
        <end position="89"/>
    </location>
</feature>
<comment type="subcellular location">
    <subcellularLocation>
        <location evidence="1">Mitochondrion membrane</location>
        <topology evidence="1">Multi-pass membrane protein</topology>
    </subcellularLocation>
</comment>
<keyword evidence="3" id="KW-0813">Transport</keyword>
<dbReference type="EMBL" id="MG940857">
    <property type="protein sequence ID" value="QDB64157.1"/>
    <property type="molecule type" value="Genomic_DNA"/>
</dbReference>
<feature type="transmembrane region" description="Helical" evidence="11">
    <location>
        <begin position="12"/>
        <end position="28"/>
    </location>
</feature>
<dbReference type="HAMAP" id="MF_01456">
    <property type="entry name" value="NDH1_NuoK"/>
    <property type="match status" value="1"/>
</dbReference>
<evidence type="ECO:0000256" key="5">
    <source>
        <dbReference type="ARBA" id="ARBA00022692"/>
    </source>
</evidence>
<dbReference type="GO" id="GO:0030964">
    <property type="term" value="C:NADH dehydrogenase complex"/>
    <property type="evidence" value="ECO:0007669"/>
    <property type="project" value="TreeGrafter"/>
</dbReference>
<evidence type="ECO:0000256" key="1">
    <source>
        <dbReference type="ARBA" id="ARBA00004225"/>
    </source>
</evidence>
<evidence type="ECO:0000256" key="8">
    <source>
        <dbReference type="ARBA" id="ARBA00023075"/>
    </source>
</evidence>
<accession>A0A4Y5T7L0</accession>
<dbReference type="Gene3D" id="1.10.287.3510">
    <property type="match status" value="1"/>
</dbReference>
<sequence>MGIVSVQAFEYSLLFIIMLFIGVFGIVLNRTNILAILMSLEIGLLSISLNFLLFSVFLDDIIGQLFGILVISVAACESSVGLALILVYYRVRGSILLDKASLLRF</sequence>
<dbReference type="GO" id="GO:0031966">
    <property type="term" value="C:mitochondrial membrane"/>
    <property type="evidence" value="ECO:0007669"/>
    <property type="project" value="UniProtKB-SubCell"/>
</dbReference>
<keyword evidence="5 11" id="KW-0812">Transmembrane</keyword>